<dbReference type="GO" id="GO:0006020">
    <property type="term" value="P:inositol metabolic process"/>
    <property type="evidence" value="ECO:0007669"/>
    <property type="project" value="TreeGrafter"/>
</dbReference>
<dbReference type="KEGG" id="vcw:GJQ55_03620"/>
<evidence type="ECO:0000313" key="3">
    <source>
        <dbReference type="EMBL" id="QQD23628.1"/>
    </source>
</evidence>
<feature type="binding site" evidence="2">
    <location>
        <position position="86"/>
    </location>
    <ligand>
        <name>Mg(2+)</name>
        <dbReference type="ChEBI" id="CHEBI:18420"/>
        <label>1</label>
        <note>catalytic</note>
    </ligand>
</feature>
<keyword evidence="4" id="KW-1185">Reference proteome</keyword>
<comment type="cofactor">
    <cofactor evidence="2">
        <name>Mg(2+)</name>
        <dbReference type="ChEBI" id="CHEBI:18420"/>
    </cofactor>
</comment>
<dbReference type="PANTHER" id="PTHR20854:SF4">
    <property type="entry name" value="INOSITOL-1-MONOPHOSPHATASE-RELATED"/>
    <property type="match status" value="1"/>
</dbReference>
<accession>A0A9X7UVG6</accession>
<organism evidence="3 4">
    <name type="scientific">Venatoribacter cucullus</name>
    <dbReference type="NCBI Taxonomy" id="2661630"/>
    <lineage>
        <taxon>Bacteria</taxon>
        <taxon>Pseudomonadati</taxon>
        <taxon>Pseudomonadota</taxon>
        <taxon>Gammaproteobacteria</taxon>
        <taxon>Oceanospirillales</taxon>
        <taxon>Oceanospirillaceae</taxon>
        <taxon>Venatoribacter</taxon>
    </lineage>
</organism>
<comment type="similarity">
    <text evidence="1">Belongs to the inositol monophosphatase superfamily.</text>
</comment>
<protein>
    <recommendedName>
        <fullName evidence="5">Inositol-phosphate phosphatase</fullName>
    </recommendedName>
</protein>
<proteinExistence type="inferred from homology"/>
<evidence type="ECO:0000313" key="4">
    <source>
        <dbReference type="Proteomes" id="UP000596074"/>
    </source>
</evidence>
<keyword evidence="2" id="KW-0460">Magnesium</keyword>
<dbReference type="PRINTS" id="PR00377">
    <property type="entry name" value="IMPHPHTASES"/>
</dbReference>
<dbReference type="GO" id="GO:0046872">
    <property type="term" value="F:metal ion binding"/>
    <property type="evidence" value="ECO:0007669"/>
    <property type="project" value="UniProtKB-KW"/>
</dbReference>
<evidence type="ECO:0000256" key="1">
    <source>
        <dbReference type="ARBA" id="ARBA00009759"/>
    </source>
</evidence>
<sequence>MQPMVNLALRAARNAGQDLIRRLDRFDAVQSTDLEKAKFIADCTISLEKGIIFELKKALPEHNFAGRETGHNGDNRNQPTWQVCVIDDLANFRVGIPSFAIILACLNGDKAEHAVVINPINGDEFSASRGRGAQLNNRRIRCGGETNLSDAIAGYTQPLGNNEAAFDQRERLMRLMSKAFDLRNIGSNALSMCYVAADRFQGALLSNVDEFALNAAGLIATEAGCLLADVSGQPKLRAPANLVVTNPRLLKPMLARD</sequence>
<evidence type="ECO:0000256" key="2">
    <source>
        <dbReference type="PIRSR" id="PIRSR600760-2"/>
    </source>
</evidence>
<dbReference type="AlphaFoldDB" id="A0A9X7UVG6"/>
<dbReference type="GO" id="GO:0007165">
    <property type="term" value="P:signal transduction"/>
    <property type="evidence" value="ECO:0007669"/>
    <property type="project" value="TreeGrafter"/>
</dbReference>
<dbReference type="SUPFAM" id="SSF56655">
    <property type="entry name" value="Carbohydrate phosphatase"/>
    <property type="match status" value="1"/>
</dbReference>
<evidence type="ECO:0008006" key="5">
    <source>
        <dbReference type="Google" id="ProtNLM"/>
    </source>
</evidence>
<dbReference type="Gene3D" id="3.40.190.80">
    <property type="match status" value="1"/>
</dbReference>
<feature type="binding site" evidence="2">
    <location>
        <position position="87"/>
    </location>
    <ligand>
        <name>Mg(2+)</name>
        <dbReference type="ChEBI" id="CHEBI:18420"/>
        <label>1</label>
        <note>catalytic</note>
    </ligand>
</feature>
<dbReference type="Pfam" id="PF00459">
    <property type="entry name" value="Inositol_P"/>
    <property type="match status" value="1"/>
</dbReference>
<dbReference type="Proteomes" id="UP000596074">
    <property type="component" value="Chromosome"/>
</dbReference>
<dbReference type="EMBL" id="CP046056">
    <property type="protein sequence ID" value="QQD23628.1"/>
    <property type="molecule type" value="Genomic_DNA"/>
</dbReference>
<dbReference type="InterPro" id="IPR000760">
    <property type="entry name" value="Inositol_monophosphatase-like"/>
</dbReference>
<dbReference type="GO" id="GO:0008934">
    <property type="term" value="F:inositol monophosphate 1-phosphatase activity"/>
    <property type="evidence" value="ECO:0007669"/>
    <property type="project" value="TreeGrafter"/>
</dbReference>
<dbReference type="Gene3D" id="3.30.540.10">
    <property type="entry name" value="Fructose-1,6-Bisphosphatase, subunit A, domain 1"/>
    <property type="match status" value="1"/>
</dbReference>
<name>A0A9X7UVG6_9GAMM</name>
<dbReference type="PANTHER" id="PTHR20854">
    <property type="entry name" value="INOSITOL MONOPHOSPHATASE"/>
    <property type="match status" value="1"/>
</dbReference>
<dbReference type="RefSeq" id="WP_228346160.1">
    <property type="nucleotide sequence ID" value="NZ_CP046056.1"/>
</dbReference>
<reference evidence="3 4" key="1">
    <citation type="submission" date="2019-11" db="EMBL/GenBank/DDBJ databases">
        <title>Venatorbacter sp. nov. a predator of Campylobacter and other Gram-negative bacteria.</title>
        <authorList>
            <person name="Saeedi A."/>
            <person name="Cummings N.J."/>
            <person name="Connerton I.F."/>
            <person name="Connerton P.L."/>
        </authorList>
    </citation>
    <scope>NUCLEOTIDE SEQUENCE [LARGE SCALE GENOMIC DNA]</scope>
    <source>
        <strain evidence="3">XL5</strain>
    </source>
</reference>
<gene>
    <name evidence="3" type="ORF">GJQ55_03620</name>
</gene>
<keyword evidence="2" id="KW-0479">Metal-binding</keyword>